<dbReference type="Pfam" id="PF01636">
    <property type="entry name" value="APH"/>
    <property type="match status" value="1"/>
</dbReference>
<dbReference type="PANTHER" id="PTHR21064:SF1">
    <property type="entry name" value="HYDROXYLYSINE KINASE"/>
    <property type="match status" value="1"/>
</dbReference>
<evidence type="ECO:0000313" key="12">
    <source>
        <dbReference type="Proteomes" id="UP000469943"/>
    </source>
</evidence>
<evidence type="ECO:0000256" key="1">
    <source>
        <dbReference type="ARBA" id="ARBA00004496"/>
    </source>
</evidence>
<evidence type="ECO:0000259" key="10">
    <source>
        <dbReference type="Pfam" id="PF01636"/>
    </source>
</evidence>
<keyword evidence="2" id="KW-0963">Cytoplasm</keyword>
<dbReference type="AlphaFoldDB" id="A0A7K3TAV6"/>
<keyword evidence="4" id="KW-0418">Kinase</keyword>
<keyword evidence="3 11" id="KW-0808">Transferase</keyword>
<sequence length="364" mass="40134">MTGRDKERQGGLAMHDFDGYRTLGQPHEPVDEREAGALLVRDYGLDGARLTRIATERDDTFAVTVQGERSPRYLLKIEHPAEDYGTVRMRARALRMLERRAVNVPVTRLVPCSDDGMIARYDAGGRTRWATLTTFVPGRIVSSLPGRPSPALLAGIGDRLARIQRVLADERGYADRLGRILWDVRLLPAIAQDVLPMIDDATARRAIEQAAATYESVAGHIDALPQQLCHGDFHPGNITVRDDRPDEIAGIIDFGDMHMMPAVCDLGTALCYLVDDVLADPLEPCRIALAAYLNVNPDFDRGLLPLLMPVMQARAALVVLLPLLAERRSGTSPEHYLFRPESRIVRLRLLQSLSDGASDSFAGA</sequence>
<accession>A0A7K3TAV6</accession>
<comment type="subcellular location">
    <subcellularLocation>
        <location evidence="1">Cytoplasm</location>
    </subcellularLocation>
</comment>
<evidence type="ECO:0000256" key="7">
    <source>
        <dbReference type="ARBA" id="ARBA00038873"/>
    </source>
</evidence>
<gene>
    <name evidence="11" type="ORF">GFD24_03245</name>
</gene>
<evidence type="ECO:0000256" key="8">
    <source>
        <dbReference type="ARBA" id="ARBA00040505"/>
    </source>
</evidence>
<dbReference type="OrthoDB" id="241498at2"/>
<dbReference type="SUPFAM" id="SSF56112">
    <property type="entry name" value="Protein kinase-like (PK-like)"/>
    <property type="match status" value="1"/>
</dbReference>
<protein>
    <recommendedName>
        <fullName evidence="8">Hydroxylysine kinase</fullName>
        <ecNumber evidence="7">2.7.1.81</ecNumber>
    </recommendedName>
</protein>
<evidence type="ECO:0000256" key="5">
    <source>
        <dbReference type="ARBA" id="ARBA00036820"/>
    </source>
</evidence>
<comment type="function">
    <text evidence="6">Catalyzes the GTP-dependent phosphorylation of 5-hydroxy-L-lysine.</text>
</comment>
<dbReference type="InterPro" id="IPR002575">
    <property type="entry name" value="Aminoglycoside_PTrfase"/>
</dbReference>
<dbReference type="PANTHER" id="PTHR21064">
    <property type="entry name" value="AMINOGLYCOSIDE PHOSPHOTRANSFERASE DOMAIN-CONTAINING PROTEIN-RELATED"/>
    <property type="match status" value="1"/>
</dbReference>
<organism evidence="11 12">
    <name type="scientific">Bifidobacterium ramosum</name>
    <dbReference type="NCBI Taxonomy" id="1798158"/>
    <lineage>
        <taxon>Bacteria</taxon>
        <taxon>Bacillati</taxon>
        <taxon>Actinomycetota</taxon>
        <taxon>Actinomycetes</taxon>
        <taxon>Bifidobacteriales</taxon>
        <taxon>Bifidobacteriaceae</taxon>
        <taxon>Bifidobacterium</taxon>
    </lineage>
</organism>
<comment type="catalytic activity">
    <reaction evidence="5">
        <text>(5R)-5-hydroxy-L-lysine + GTP = (5R)-5-phosphooxy-L-lysine + GDP + H(+)</text>
        <dbReference type="Rhea" id="RHEA:19049"/>
        <dbReference type="ChEBI" id="CHEBI:15378"/>
        <dbReference type="ChEBI" id="CHEBI:37565"/>
        <dbReference type="ChEBI" id="CHEBI:57882"/>
        <dbReference type="ChEBI" id="CHEBI:58189"/>
        <dbReference type="ChEBI" id="CHEBI:58357"/>
        <dbReference type="EC" id="2.7.1.81"/>
    </reaction>
</comment>
<evidence type="ECO:0000256" key="9">
    <source>
        <dbReference type="SAM" id="MobiDB-lite"/>
    </source>
</evidence>
<dbReference type="InterPro" id="IPR050249">
    <property type="entry name" value="Pseudomonas-type_ThrB"/>
</dbReference>
<evidence type="ECO:0000256" key="3">
    <source>
        <dbReference type="ARBA" id="ARBA00022679"/>
    </source>
</evidence>
<dbReference type="EC" id="2.7.1.81" evidence="7"/>
<reference evidence="11 12" key="1">
    <citation type="submission" date="2019-10" db="EMBL/GenBank/DDBJ databases">
        <title>Bifidobacterium from non-human primates.</title>
        <authorList>
            <person name="Modesto M."/>
        </authorList>
    </citation>
    <scope>NUCLEOTIDE SEQUENCE [LARGE SCALE GENOMIC DNA]</scope>
    <source>
        <strain evidence="11 12">TREM</strain>
    </source>
</reference>
<dbReference type="EMBL" id="WHZX01000002">
    <property type="protein sequence ID" value="NEG71250.1"/>
    <property type="molecule type" value="Genomic_DNA"/>
</dbReference>
<feature type="region of interest" description="Disordered" evidence="9">
    <location>
        <begin position="1"/>
        <end position="20"/>
    </location>
</feature>
<dbReference type="Proteomes" id="UP000469943">
    <property type="component" value="Unassembled WGS sequence"/>
</dbReference>
<evidence type="ECO:0000256" key="4">
    <source>
        <dbReference type="ARBA" id="ARBA00022777"/>
    </source>
</evidence>
<evidence type="ECO:0000256" key="6">
    <source>
        <dbReference type="ARBA" id="ARBA00037368"/>
    </source>
</evidence>
<dbReference type="Gene3D" id="3.90.1200.10">
    <property type="match status" value="1"/>
</dbReference>
<name>A0A7K3TAV6_9BIFI</name>
<evidence type="ECO:0000313" key="11">
    <source>
        <dbReference type="EMBL" id="NEG71250.1"/>
    </source>
</evidence>
<dbReference type="GO" id="GO:0005737">
    <property type="term" value="C:cytoplasm"/>
    <property type="evidence" value="ECO:0007669"/>
    <property type="project" value="UniProtKB-SubCell"/>
</dbReference>
<evidence type="ECO:0000256" key="2">
    <source>
        <dbReference type="ARBA" id="ARBA00022490"/>
    </source>
</evidence>
<feature type="domain" description="Aminoglycoside phosphotransferase" evidence="10">
    <location>
        <begin position="54"/>
        <end position="281"/>
    </location>
</feature>
<dbReference type="InterPro" id="IPR011009">
    <property type="entry name" value="Kinase-like_dom_sf"/>
</dbReference>
<dbReference type="GO" id="GO:0047992">
    <property type="term" value="F:hydroxylysine kinase activity"/>
    <property type="evidence" value="ECO:0007669"/>
    <property type="project" value="UniProtKB-EC"/>
</dbReference>
<proteinExistence type="predicted"/>
<feature type="compositionally biased region" description="Basic and acidic residues" evidence="9">
    <location>
        <begin position="1"/>
        <end position="19"/>
    </location>
</feature>
<comment type="caution">
    <text evidence="11">The sequence shown here is derived from an EMBL/GenBank/DDBJ whole genome shotgun (WGS) entry which is preliminary data.</text>
</comment>